<reference evidence="2" key="3">
    <citation type="submission" date="2010-09" db="EMBL/GenBank/DDBJ databases">
        <title>Annotation of Gaeumannomyces graminis var. tritici R3-111a-1.</title>
        <authorList>
            <consortium name="The Broad Institute Genome Sequencing Platform"/>
            <person name="Ma L.-J."/>
            <person name="Dead R."/>
            <person name="Young S.K."/>
            <person name="Zeng Q."/>
            <person name="Gargeya S."/>
            <person name="Fitzgerald M."/>
            <person name="Haas B."/>
            <person name="Abouelleil A."/>
            <person name="Alvarado L."/>
            <person name="Arachchi H.M."/>
            <person name="Berlin A."/>
            <person name="Brown A."/>
            <person name="Chapman S.B."/>
            <person name="Chen Z."/>
            <person name="Dunbar C."/>
            <person name="Freedman E."/>
            <person name="Gearin G."/>
            <person name="Gellesch M."/>
            <person name="Goldberg J."/>
            <person name="Griggs A."/>
            <person name="Gujja S."/>
            <person name="Heiman D."/>
            <person name="Howarth C."/>
            <person name="Larson L."/>
            <person name="Lui A."/>
            <person name="MacDonald P.J.P."/>
            <person name="Mehta T."/>
            <person name="Montmayeur A."/>
            <person name="Murphy C."/>
            <person name="Neiman D."/>
            <person name="Pearson M."/>
            <person name="Priest M."/>
            <person name="Roberts A."/>
            <person name="Saif S."/>
            <person name="Shea T."/>
            <person name="Shenoy N."/>
            <person name="Sisk P."/>
            <person name="Stolte C."/>
            <person name="Sykes S."/>
            <person name="Yandava C."/>
            <person name="Wortman J."/>
            <person name="Nusbaum C."/>
            <person name="Birren B."/>
        </authorList>
    </citation>
    <scope>NUCLEOTIDE SEQUENCE</scope>
    <source>
        <strain evidence="2">R3-111a-1</strain>
    </source>
</reference>
<dbReference type="GeneID" id="20349683"/>
<reference evidence="3" key="5">
    <citation type="submission" date="2018-04" db="UniProtKB">
        <authorList>
            <consortium name="EnsemblFungi"/>
        </authorList>
    </citation>
    <scope>IDENTIFICATION</scope>
    <source>
        <strain evidence="3">R3-111a-1</strain>
    </source>
</reference>
<reference evidence="4" key="1">
    <citation type="submission" date="2010-07" db="EMBL/GenBank/DDBJ databases">
        <title>The genome sequence of Gaeumannomyces graminis var. tritici strain R3-111a-1.</title>
        <authorList>
            <consortium name="The Broad Institute Genome Sequencing Platform"/>
            <person name="Ma L.-J."/>
            <person name="Dead R."/>
            <person name="Young S."/>
            <person name="Zeng Q."/>
            <person name="Koehrsen M."/>
            <person name="Alvarado L."/>
            <person name="Berlin A."/>
            <person name="Chapman S.B."/>
            <person name="Chen Z."/>
            <person name="Freedman E."/>
            <person name="Gellesch M."/>
            <person name="Goldberg J."/>
            <person name="Griggs A."/>
            <person name="Gujja S."/>
            <person name="Heilman E.R."/>
            <person name="Heiman D."/>
            <person name="Hepburn T."/>
            <person name="Howarth C."/>
            <person name="Jen D."/>
            <person name="Larson L."/>
            <person name="Mehta T."/>
            <person name="Neiman D."/>
            <person name="Pearson M."/>
            <person name="Roberts A."/>
            <person name="Saif S."/>
            <person name="Shea T."/>
            <person name="Shenoy N."/>
            <person name="Sisk P."/>
            <person name="Stolte C."/>
            <person name="Sykes S."/>
            <person name="Walk T."/>
            <person name="White J."/>
            <person name="Yandava C."/>
            <person name="Haas B."/>
            <person name="Nusbaum C."/>
            <person name="Birren B."/>
        </authorList>
    </citation>
    <scope>NUCLEOTIDE SEQUENCE [LARGE SCALE GENOMIC DNA]</scope>
    <source>
        <strain evidence="4">R3-111a-1</strain>
    </source>
</reference>
<dbReference type="HOGENOM" id="CLU_271588_0_0_1"/>
<feature type="region of interest" description="Disordered" evidence="1">
    <location>
        <begin position="740"/>
        <end position="765"/>
    </location>
</feature>
<dbReference type="VEuPathDB" id="FungiDB:GGTG_09225"/>
<proteinExistence type="predicted"/>
<dbReference type="STRING" id="644352.J3P6T3"/>
<dbReference type="RefSeq" id="XP_009225333.1">
    <property type="nucleotide sequence ID" value="XM_009227069.1"/>
</dbReference>
<dbReference type="AlphaFoldDB" id="J3P6T3"/>
<gene>
    <name evidence="3" type="primary">20349683</name>
    <name evidence="2" type="ORF">GGTG_09225</name>
</gene>
<dbReference type="EnsemblFungi" id="EJT72359">
    <property type="protein sequence ID" value="EJT72359"/>
    <property type="gene ID" value="GGTG_09225"/>
</dbReference>
<reference evidence="2" key="2">
    <citation type="submission" date="2010-07" db="EMBL/GenBank/DDBJ databases">
        <authorList>
            <consortium name="The Broad Institute Genome Sequencing Platform"/>
            <consortium name="Broad Institute Genome Sequencing Center for Infectious Disease"/>
            <person name="Ma L.-J."/>
            <person name="Dead R."/>
            <person name="Young S."/>
            <person name="Zeng Q."/>
            <person name="Koehrsen M."/>
            <person name="Alvarado L."/>
            <person name="Berlin A."/>
            <person name="Chapman S.B."/>
            <person name="Chen Z."/>
            <person name="Freedman E."/>
            <person name="Gellesch M."/>
            <person name="Goldberg J."/>
            <person name="Griggs A."/>
            <person name="Gujja S."/>
            <person name="Heilman E.R."/>
            <person name="Heiman D."/>
            <person name="Hepburn T."/>
            <person name="Howarth C."/>
            <person name="Jen D."/>
            <person name="Larson L."/>
            <person name="Mehta T."/>
            <person name="Neiman D."/>
            <person name="Pearson M."/>
            <person name="Roberts A."/>
            <person name="Saif S."/>
            <person name="Shea T."/>
            <person name="Shenoy N."/>
            <person name="Sisk P."/>
            <person name="Stolte C."/>
            <person name="Sykes S."/>
            <person name="Walk T."/>
            <person name="White J."/>
            <person name="Yandava C."/>
            <person name="Haas B."/>
            <person name="Nusbaum C."/>
            <person name="Birren B."/>
        </authorList>
    </citation>
    <scope>NUCLEOTIDE SEQUENCE</scope>
    <source>
        <strain evidence="2">R3-111a-1</strain>
    </source>
</reference>
<dbReference type="eggNOG" id="ENOG502RE1J">
    <property type="taxonomic scope" value="Eukaryota"/>
</dbReference>
<organism evidence="2">
    <name type="scientific">Gaeumannomyces tritici (strain R3-111a-1)</name>
    <name type="common">Wheat and barley take-all root rot fungus</name>
    <name type="synonym">Gaeumannomyces graminis var. tritici</name>
    <dbReference type="NCBI Taxonomy" id="644352"/>
    <lineage>
        <taxon>Eukaryota</taxon>
        <taxon>Fungi</taxon>
        <taxon>Dikarya</taxon>
        <taxon>Ascomycota</taxon>
        <taxon>Pezizomycotina</taxon>
        <taxon>Sordariomycetes</taxon>
        <taxon>Sordariomycetidae</taxon>
        <taxon>Magnaporthales</taxon>
        <taxon>Magnaporthaceae</taxon>
        <taxon>Gaeumannomyces</taxon>
    </lineage>
</organism>
<dbReference type="Proteomes" id="UP000006039">
    <property type="component" value="Unassembled WGS sequence"/>
</dbReference>
<evidence type="ECO:0000313" key="2">
    <source>
        <dbReference type="EMBL" id="EJT72359.1"/>
    </source>
</evidence>
<evidence type="ECO:0000313" key="4">
    <source>
        <dbReference type="Proteomes" id="UP000006039"/>
    </source>
</evidence>
<dbReference type="OrthoDB" id="3235083at2759"/>
<dbReference type="EMBL" id="GL385399">
    <property type="protein sequence ID" value="EJT72359.1"/>
    <property type="molecule type" value="Genomic_DNA"/>
</dbReference>
<protein>
    <submittedName>
        <fullName evidence="2 3">Uncharacterized protein</fullName>
    </submittedName>
</protein>
<reference evidence="3" key="4">
    <citation type="journal article" date="2015" name="G3 (Bethesda)">
        <title>Genome sequences of three phytopathogenic species of the Magnaporthaceae family of fungi.</title>
        <authorList>
            <person name="Okagaki L.H."/>
            <person name="Nunes C.C."/>
            <person name="Sailsbery J."/>
            <person name="Clay B."/>
            <person name="Brown D."/>
            <person name="John T."/>
            <person name="Oh Y."/>
            <person name="Young N."/>
            <person name="Fitzgerald M."/>
            <person name="Haas B.J."/>
            <person name="Zeng Q."/>
            <person name="Young S."/>
            <person name="Adiconis X."/>
            <person name="Fan L."/>
            <person name="Levin J.Z."/>
            <person name="Mitchell T.K."/>
            <person name="Okubara P.A."/>
            <person name="Farman M.L."/>
            <person name="Kohn L.M."/>
            <person name="Birren B."/>
            <person name="Ma L.-J."/>
            <person name="Dean R.A."/>
        </authorList>
    </citation>
    <scope>NUCLEOTIDE SEQUENCE</scope>
    <source>
        <strain evidence="3">R3-111a-1</strain>
    </source>
</reference>
<sequence length="1193" mass="128686">MASVKTDSELMDQLVAAIPVPHSSTFITVLDENGGPILLSLGNNGVLYAIKESSAGARVLIDLNDSFGISDREVVTFEAVQSAIDKQIYYSFAHKAAKVGDEADQEDGKAAKPNDETTLVICRPFGPQLLDTEAARVDLRHLIIPEQGISRRSVHRIFMSAKHRLQSYPTVVVGYVPLDSLHSSQDLARVSMQSSLSSWSLKTDVELPENAGQILDFCAASLPIGSGYFVLYIIQGRSQLLFCTDADARIPFKVALDAPKGARCLATVQQSNGFTGLLCGGQGLYFWSETEAQKRNNPGHLVSDDAAFAGVDQLFVAQSPRLVSVFASTQDTSVSYVATTSLNFKKPLEAVPLLKGVTGGNFSPFVSEDGAMQQLIVSREDGTLSLLQQDLLSQQWREQPFYVPDLNENIEFNGYMTRITVQGQDGDPASEATLLLACPDGWTEILANGRTISVGPDGTPVLLDLQGTLTLIIPSEDGSCTEFILSDLPGLPPVLNASYEIDPAHKVLDKMEALGKEGALREATLPDGTPLLDGSDASDDDIKNAEAAIRAVGESRAESKKQGLLRRRARDVDERAFEPGVERTLADVGTVVCGNMPLARMASTMRVKNKSWSFWESVKNAFKRGALWLIEKVKDGLNFLVEIAGEIISFAVRTLEQIGKALAFVFNKILGAIKKFIDFLKLLFDFKAILRIKDEIKGITNGLMDVLPATMDNFKTNANVFLNKTKSDIRTALGVPALSEVKGAKDSQNDPMAKEGGGLKDNSSTQYSNYQLDHGGAATHGSVSDESAARSVEEFRGRMRAMHAPEQRSLAQQQKESDITDALKPLLGGNISGSTFKGVVVAILEELIDLVAAGVSAGVEVIKTGVRAVQKLLNARINIPIFSALYRKITNSDLTLLDAACLVLAIPVHFVTSLLTGSEFSLGGLRISQLISGDAFGPDSGRDARVALRKPLDEDEIKRRQKAGYVLGYLNFIIRICRMFTSSALMKKPKTPGKGSSEAPGLTAARIAAPSISVQQAQQLQKFGAPHPLASAARAGALRQGALAKRAGPGPDYGLIELLELLLITLNVACTYPLNPDDEQFNKQKALWGFAIFAEWMAMAESDKIPNSVIVINLCNVIVIAGLEIEINANTVKDEPGESIARIVQAVVDAAGGVCGIFELRRANLLAQIVSACLTLGLTIVEQAKADWNWMQP</sequence>
<evidence type="ECO:0000256" key="1">
    <source>
        <dbReference type="SAM" id="MobiDB-lite"/>
    </source>
</evidence>
<keyword evidence="4" id="KW-1185">Reference proteome</keyword>
<accession>J3P6T3</accession>
<name>J3P6T3_GAET3</name>
<evidence type="ECO:0000313" key="3">
    <source>
        <dbReference type="EnsemblFungi" id="EJT72359"/>
    </source>
</evidence>